<feature type="non-terminal residue" evidence="1">
    <location>
        <position position="63"/>
    </location>
</feature>
<proteinExistence type="predicted"/>
<dbReference type="AlphaFoldDB" id="A0A392UH31"/>
<sequence length="63" mass="7056">MGKDDDDWWYVAEQENVVGNQMIADLDAELMNTNGITSATSPTLVDEFDVTEDIEESDNEVDD</sequence>
<evidence type="ECO:0000313" key="2">
    <source>
        <dbReference type="Proteomes" id="UP000265520"/>
    </source>
</evidence>
<accession>A0A392UH31</accession>
<reference evidence="1 2" key="1">
    <citation type="journal article" date="2018" name="Front. Plant Sci.">
        <title>Red Clover (Trifolium pratense) and Zigzag Clover (T. medium) - A Picture of Genomic Similarities and Differences.</title>
        <authorList>
            <person name="Dluhosova J."/>
            <person name="Istvanek J."/>
            <person name="Nedelnik J."/>
            <person name="Repkova J."/>
        </authorList>
    </citation>
    <scope>NUCLEOTIDE SEQUENCE [LARGE SCALE GENOMIC DNA]</scope>
    <source>
        <strain evidence="2">cv. 10/8</strain>
        <tissue evidence="1">Leaf</tissue>
    </source>
</reference>
<organism evidence="1 2">
    <name type="scientific">Trifolium medium</name>
    <dbReference type="NCBI Taxonomy" id="97028"/>
    <lineage>
        <taxon>Eukaryota</taxon>
        <taxon>Viridiplantae</taxon>
        <taxon>Streptophyta</taxon>
        <taxon>Embryophyta</taxon>
        <taxon>Tracheophyta</taxon>
        <taxon>Spermatophyta</taxon>
        <taxon>Magnoliopsida</taxon>
        <taxon>eudicotyledons</taxon>
        <taxon>Gunneridae</taxon>
        <taxon>Pentapetalae</taxon>
        <taxon>rosids</taxon>
        <taxon>fabids</taxon>
        <taxon>Fabales</taxon>
        <taxon>Fabaceae</taxon>
        <taxon>Papilionoideae</taxon>
        <taxon>50 kb inversion clade</taxon>
        <taxon>NPAAA clade</taxon>
        <taxon>Hologalegina</taxon>
        <taxon>IRL clade</taxon>
        <taxon>Trifolieae</taxon>
        <taxon>Trifolium</taxon>
    </lineage>
</organism>
<dbReference type="Proteomes" id="UP000265520">
    <property type="component" value="Unassembled WGS sequence"/>
</dbReference>
<evidence type="ECO:0000313" key="1">
    <source>
        <dbReference type="EMBL" id="MCI72889.1"/>
    </source>
</evidence>
<protein>
    <submittedName>
        <fullName evidence="1">Uncharacterized protein</fullName>
    </submittedName>
</protein>
<keyword evidence="2" id="KW-1185">Reference proteome</keyword>
<name>A0A392UH31_9FABA</name>
<dbReference type="EMBL" id="LXQA010827439">
    <property type="protein sequence ID" value="MCI72889.1"/>
    <property type="molecule type" value="Genomic_DNA"/>
</dbReference>
<comment type="caution">
    <text evidence="1">The sequence shown here is derived from an EMBL/GenBank/DDBJ whole genome shotgun (WGS) entry which is preliminary data.</text>
</comment>